<organism evidence="3 4">
    <name type="scientific">Methylocystis bryophila</name>
    <dbReference type="NCBI Taxonomy" id="655015"/>
    <lineage>
        <taxon>Bacteria</taxon>
        <taxon>Pseudomonadati</taxon>
        <taxon>Pseudomonadota</taxon>
        <taxon>Alphaproteobacteria</taxon>
        <taxon>Hyphomicrobiales</taxon>
        <taxon>Methylocystaceae</taxon>
        <taxon>Methylocystis</taxon>
    </lineage>
</organism>
<dbReference type="Pfam" id="PF13763">
    <property type="entry name" value="DUF4167"/>
    <property type="match status" value="1"/>
</dbReference>
<feature type="compositionally biased region" description="Low complexity" evidence="1">
    <location>
        <begin position="123"/>
        <end position="148"/>
    </location>
</feature>
<feature type="compositionally biased region" description="Acidic residues" evidence="1">
    <location>
        <begin position="93"/>
        <end position="103"/>
    </location>
</feature>
<keyword evidence="4" id="KW-1185">Reference proteome</keyword>
<feature type="compositionally biased region" description="Basic and acidic residues" evidence="1">
    <location>
        <begin position="290"/>
        <end position="301"/>
    </location>
</feature>
<dbReference type="InterPro" id="IPR025430">
    <property type="entry name" value="DUF4167"/>
</dbReference>
<sequence length="311" mass="34629">MRPGQNKRLRGRPGRKGPNPLTRSFESNGPDVKIRGTAQHVAEKYLQLARDAQSSGDIVLAENLLQHAEHYFRLISAAQQQQQGGYGRTSYEQEAEAEDDDDFTGVPDRFASLAERLPAPSYAQQQPNFQPPANYMAASAPQPSFQPAQPQPQPFEERPAYPEMRHERPVRSDRVQFGGRNRDRGQEQNAEGGERPERSERPERNDRQPRFGFDRNRERPRFEARREREPSFNAEQPAAPEGGAGLPAFITAPPAVPRVAASEPTESTAGEERTSGRGGYAMTPRRRSRAPREEAGGEEPARAAGDLPLGE</sequence>
<evidence type="ECO:0000256" key="1">
    <source>
        <dbReference type="SAM" id="MobiDB-lite"/>
    </source>
</evidence>
<reference evidence="3 4" key="1">
    <citation type="submission" date="2017-02" db="EMBL/GenBank/DDBJ databases">
        <authorList>
            <person name="Peterson S.W."/>
        </authorList>
    </citation>
    <scope>NUCLEOTIDE SEQUENCE [LARGE SCALE GENOMIC DNA]</scope>
    <source>
        <strain evidence="3 4">S285</strain>
    </source>
</reference>
<protein>
    <recommendedName>
        <fullName evidence="2">DUF4167 domain-containing protein</fullName>
    </recommendedName>
</protein>
<accession>A0A1W6N122</accession>
<feature type="region of interest" description="Disordered" evidence="1">
    <location>
        <begin position="84"/>
        <end position="104"/>
    </location>
</feature>
<feature type="region of interest" description="Disordered" evidence="1">
    <location>
        <begin position="123"/>
        <end position="311"/>
    </location>
</feature>
<feature type="compositionally biased region" description="Basic and acidic residues" evidence="1">
    <location>
        <begin position="155"/>
        <end position="230"/>
    </location>
</feature>
<dbReference type="STRING" id="655015.B1812_10315"/>
<dbReference type="RefSeq" id="WP_085773644.1">
    <property type="nucleotide sequence ID" value="NZ_AP027149.1"/>
</dbReference>
<evidence type="ECO:0000259" key="2">
    <source>
        <dbReference type="Pfam" id="PF13763"/>
    </source>
</evidence>
<proteinExistence type="predicted"/>
<feature type="region of interest" description="Disordered" evidence="1">
    <location>
        <begin position="1"/>
        <end position="33"/>
    </location>
</feature>
<evidence type="ECO:0000313" key="3">
    <source>
        <dbReference type="EMBL" id="ARN83552.1"/>
    </source>
</evidence>
<dbReference type="EMBL" id="CP019948">
    <property type="protein sequence ID" value="ARN83552.1"/>
    <property type="molecule type" value="Genomic_DNA"/>
</dbReference>
<evidence type="ECO:0000313" key="4">
    <source>
        <dbReference type="Proteomes" id="UP000193978"/>
    </source>
</evidence>
<dbReference type="KEGG" id="mbry:B1812_10315"/>
<dbReference type="Proteomes" id="UP000193978">
    <property type="component" value="Chromosome"/>
</dbReference>
<dbReference type="AlphaFoldDB" id="A0A1W6N122"/>
<feature type="compositionally biased region" description="Basic residues" evidence="1">
    <location>
        <begin position="1"/>
        <end position="15"/>
    </location>
</feature>
<dbReference type="OrthoDB" id="9816310at2"/>
<name>A0A1W6N122_9HYPH</name>
<feature type="domain" description="DUF4167" evidence="2">
    <location>
        <begin position="9"/>
        <end position="81"/>
    </location>
</feature>
<gene>
    <name evidence="3" type="ORF">B1812_10315</name>
</gene>